<feature type="compositionally biased region" description="Basic and acidic residues" evidence="1">
    <location>
        <begin position="57"/>
        <end position="67"/>
    </location>
</feature>
<name>A0A5C5YR94_9BACT</name>
<dbReference type="OrthoDB" id="96389at203682"/>
<sequence>MTLPDRDHQAPSKIHTEPVKQEHVSHWDRDYLSTEELEARYNTPGQAPTQADAEPPADDHDQRDAGA</sequence>
<proteinExistence type="predicted"/>
<evidence type="ECO:0000313" key="2">
    <source>
        <dbReference type="EMBL" id="TWT77389.1"/>
    </source>
</evidence>
<feature type="compositionally biased region" description="Basic and acidic residues" evidence="1">
    <location>
        <begin position="1"/>
        <end position="32"/>
    </location>
</feature>
<dbReference type="RefSeq" id="WP_146586492.1">
    <property type="nucleotide sequence ID" value="NZ_SJPO01000004.1"/>
</dbReference>
<evidence type="ECO:0000313" key="3">
    <source>
        <dbReference type="Proteomes" id="UP000318478"/>
    </source>
</evidence>
<protein>
    <submittedName>
        <fullName evidence="2">Uncharacterized protein</fullName>
    </submittedName>
</protein>
<reference evidence="2 3" key="1">
    <citation type="submission" date="2019-02" db="EMBL/GenBank/DDBJ databases">
        <title>Deep-cultivation of Planctomycetes and their phenomic and genomic characterization uncovers novel biology.</title>
        <authorList>
            <person name="Wiegand S."/>
            <person name="Jogler M."/>
            <person name="Boedeker C."/>
            <person name="Pinto D."/>
            <person name="Vollmers J."/>
            <person name="Rivas-Marin E."/>
            <person name="Kohn T."/>
            <person name="Peeters S.H."/>
            <person name="Heuer A."/>
            <person name="Rast P."/>
            <person name="Oberbeckmann S."/>
            <person name="Bunk B."/>
            <person name="Jeske O."/>
            <person name="Meyerdierks A."/>
            <person name="Storesund J.E."/>
            <person name="Kallscheuer N."/>
            <person name="Luecker S."/>
            <person name="Lage O.M."/>
            <person name="Pohl T."/>
            <person name="Merkel B.J."/>
            <person name="Hornburger P."/>
            <person name="Mueller R.-W."/>
            <person name="Bruemmer F."/>
            <person name="Labrenz M."/>
            <person name="Spormann A.M."/>
            <person name="Op Den Camp H."/>
            <person name="Overmann J."/>
            <person name="Amann R."/>
            <person name="Jetten M.S.M."/>
            <person name="Mascher T."/>
            <person name="Medema M.H."/>
            <person name="Devos D.P."/>
            <person name="Kaster A.-K."/>
            <person name="Ovreas L."/>
            <person name="Rohde M."/>
            <person name="Galperin M.Y."/>
            <person name="Jogler C."/>
        </authorList>
    </citation>
    <scope>NUCLEOTIDE SEQUENCE [LARGE SCALE GENOMIC DNA]</scope>
    <source>
        <strain evidence="2 3">Pla123a</strain>
    </source>
</reference>
<dbReference type="EMBL" id="SJPO01000004">
    <property type="protein sequence ID" value="TWT77389.1"/>
    <property type="molecule type" value="Genomic_DNA"/>
</dbReference>
<accession>A0A5C5YR94</accession>
<evidence type="ECO:0000256" key="1">
    <source>
        <dbReference type="SAM" id="MobiDB-lite"/>
    </source>
</evidence>
<gene>
    <name evidence="2" type="ORF">Pla123a_20500</name>
</gene>
<dbReference type="Proteomes" id="UP000318478">
    <property type="component" value="Unassembled WGS sequence"/>
</dbReference>
<feature type="region of interest" description="Disordered" evidence="1">
    <location>
        <begin position="1"/>
        <end position="67"/>
    </location>
</feature>
<comment type="caution">
    <text evidence="2">The sequence shown here is derived from an EMBL/GenBank/DDBJ whole genome shotgun (WGS) entry which is preliminary data.</text>
</comment>
<organism evidence="2 3">
    <name type="scientific">Posidoniimonas polymericola</name>
    <dbReference type="NCBI Taxonomy" id="2528002"/>
    <lineage>
        <taxon>Bacteria</taxon>
        <taxon>Pseudomonadati</taxon>
        <taxon>Planctomycetota</taxon>
        <taxon>Planctomycetia</taxon>
        <taxon>Pirellulales</taxon>
        <taxon>Lacipirellulaceae</taxon>
        <taxon>Posidoniimonas</taxon>
    </lineage>
</organism>
<dbReference type="AlphaFoldDB" id="A0A5C5YR94"/>
<keyword evidence="3" id="KW-1185">Reference proteome</keyword>